<sequence length="571" mass="63893">MTPVPGGNRQLGPEESQCTFSLGHRDWVVQLEEEARIAEFNPADDARTPRPATMPVMAQVRLPVGLPTFGCNLSTDVPDVIDYANLMETRLYGANLEPDDFGCRAVISTVGPRLSTQIMRHATYKGRNPNWRATVYWLLKLAPKAMSETEAQMLMEEIHMHNFDSAMDFVSAFEALRFRAGPRLGKENATELLFRAVGKTYALYIQQMVHTTYGRRVDICQLENELVEAQSQQWLIADDETLMRKHQQRMAKLRRQYRIPNKPLSKETRGFENNERPKFQQQKPQNWLGLYNRHKENRSAPAVKQIELQEIDEISADEKDEIQQASEAEVDGNSEGEVDDAKDLDFYQVTVDEDNQETNLGAEECTDTSQVIVAPAVTAQLQNELGKVSGLSPTTIWVETRKRPKWTLPVTLRTSSVSIQTEAEIDSGADRTMVSRGLAAELGANIQLLIGQVHMADQSTVPREEVFLGKTNPPVLIGRDVIEQCGIGELLSALASRDDHPLATTNAPDLPAEELGDDSANREQILKAVTAVAKKNAAMDLTKPCPFPEAVVTIPLKDEALVERHYQRQPP</sequence>
<dbReference type="AlphaFoldDB" id="A0A2G5B5K1"/>
<feature type="non-terminal residue" evidence="1">
    <location>
        <position position="571"/>
    </location>
</feature>
<keyword evidence="2" id="KW-1185">Reference proteome</keyword>
<organism evidence="1 2">
    <name type="scientific">Coemansia reversa (strain ATCC 12441 / NRRL 1564)</name>
    <dbReference type="NCBI Taxonomy" id="763665"/>
    <lineage>
        <taxon>Eukaryota</taxon>
        <taxon>Fungi</taxon>
        <taxon>Fungi incertae sedis</taxon>
        <taxon>Zoopagomycota</taxon>
        <taxon>Kickxellomycotina</taxon>
        <taxon>Kickxellomycetes</taxon>
        <taxon>Kickxellales</taxon>
        <taxon>Kickxellaceae</taxon>
        <taxon>Coemansia</taxon>
    </lineage>
</organism>
<gene>
    <name evidence="1" type="ORF">COEREDRAFT_10469</name>
</gene>
<accession>A0A2G5B5K1</accession>
<protein>
    <submittedName>
        <fullName evidence="1">Uncharacterized protein</fullName>
    </submittedName>
</protein>
<evidence type="ECO:0000313" key="1">
    <source>
        <dbReference type="EMBL" id="PIA14272.1"/>
    </source>
</evidence>
<name>A0A2G5B5K1_COERN</name>
<proteinExistence type="predicted"/>
<dbReference type="Proteomes" id="UP000242474">
    <property type="component" value="Unassembled WGS sequence"/>
</dbReference>
<reference evidence="1 2" key="1">
    <citation type="journal article" date="2015" name="Genome Biol. Evol.">
        <title>Phylogenomic analyses indicate that early fungi evolved digesting cell walls of algal ancestors of land plants.</title>
        <authorList>
            <person name="Chang Y."/>
            <person name="Wang S."/>
            <person name="Sekimoto S."/>
            <person name="Aerts A.L."/>
            <person name="Choi C."/>
            <person name="Clum A."/>
            <person name="LaButti K.M."/>
            <person name="Lindquist E.A."/>
            <person name="Yee Ngan C."/>
            <person name="Ohm R.A."/>
            <person name="Salamov A.A."/>
            <person name="Grigoriev I.V."/>
            <person name="Spatafora J.W."/>
            <person name="Berbee M.L."/>
        </authorList>
    </citation>
    <scope>NUCLEOTIDE SEQUENCE [LARGE SCALE GENOMIC DNA]</scope>
    <source>
        <strain evidence="1 2">NRRL 1564</strain>
    </source>
</reference>
<evidence type="ECO:0000313" key="2">
    <source>
        <dbReference type="Proteomes" id="UP000242474"/>
    </source>
</evidence>
<dbReference type="EMBL" id="KZ303519">
    <property type="protein sequence ID" value="PIA14272.1"/>
    <property type="molecule type" value="Genomic_DNA"/>
</dbReference>